<feature type="domain" description="Outer membrane protein beta-barrel" evidence="7">
    <location>
        <begin position="14"/>
        <end position="187"/>
    </location>
</feature>
<dbReference type="EMBL" id="LXEV01000003">
    <property type="protein sequence ID" value="OAT51112.1"/>
    <property type="molecule type" value="Genomic_DNA"/>
</dbReference>
<keyword evidence="3" id="KW-0812">Transmembrane</keyword>
<dbReference type="PRINTS" id="PR00316">
    <property type="entry name" value="ENTEROVIROMP"/>
</dbReference>
<evidence type="ECO:0000313" key="8">
    <source>
        <dbReference type="EMBL" id="OAT51112.1"/>
    </source>
</evidence>
<dbReference type="GO" id="GO:0044384">
    <property type="term" value="C:host outer membrane"/>
    <property type="evidence" value="ECO:0007669"/>
    <property type="project" value="InterPro"/>
</dbReference>
<dbReference type="InterPro" id="IPR027385">
    <property type="entry name" value="Beta-barrel_OMP"/>
</dbReference>
<accession>A0AAJ3LVC0</accession>
<organism evidence="8 9">
    <name type="scientific">Proteus hauseri ATCC 700826</name>
    <dbReference type="NCBI Taxonomy" id="1354271"/>
    <lineage>
        <taxon>Bacteria</taxon>
        <taxon>Pseudomonadati</taxon>
        <taxon>Pseudomonadota</taxon>
        <taxon>Gammaproteobacteria</taxon>
        <taxon>Enterobacterales</taxon>
        <taxon>Morganellaceae</taxon>
        <taxon>Proteus</taxon>
    </lineage>
</organism>
<feature type="signal peptide" evidence="6">
    <location>
        <begin position="1"/>
        <end position="22"/>
    </location>
</feature>
<evidence type="ECO:0000259" key="7">
    <source>
        <dbReference type="Pfam" id="PF13505"/>
    </source>
</evidence>
<dbReference type="InterPro" id="IPR051723">
    <property type="entry name" value="Bact_OM_Invasion-Related"/>
</dbReference>
<dbReference type="Pfam" id="PF13505">
    <property type="entry name" value="OMP_b-brl"/>
    <property type="match status" value="1"/>
</dbReference>
<evidence type="ECO:0000256" key="4">
    <source>
        <dbReference type="ARBA" id="ARBA00022729"/>
    </source>
</evidence>
<proteinExistence type="predicted"/>
<keyword evidence="5" id="KW-0472">Membrane</keyword>
<evidence type="ECO:0000256" key="3">
    <source>
        <dbReference type="ARBA" id="ARBA00022692"/>
    </source>
</evidence>
<dbReference type="InterPro" id="IPR011250">
    <property type="entry name" value="OMP/PagP_B-barrel"/>
</dbReference>
<gene>
    <name evidence="8" type="ORF">M997_0177</name>
</gene>
<keyword evidence="2" id="KW-1134">Transmembrane beta strand</keyword>
<feature type="chain" id="PRO_5042542099" evidence="6">
    <location>
        <begin position="23"/>
        <end position="187"/>
    </location>
</feature>
<reference evidence="8 9" key="1">
    <citation type="submission" date="2016-04" db="EMBL/GenBank/DDBJ databases">
        <title>ATOL: Assembling a taxonomically balanced genome-scale reconstruction of the evolutionary history of the Enterobacteriaceae.</title>
        <authorList>
            <person name="Plunkett G.III."/>
            <person name="Neeno-Eckwall E.C."/>
            <person name="Glasner J.D."/>
            <person name="Perna N.T."/>
        </authorList>
    </citation>
    <scope>NUCLEOTIDE SEQUENCE [LARGE SCALE GENOMIC DNA]</scope>
    <source>
        <strain evidence="8 9">ATCC 700826</strain>
    </source>
</reference>
<dbReference type="GO" id="GO:0009279">
    <property type="term" value="C:cell outer membrane"/>
    <property type="evidence" value="ECO:0007669"/>
    <property type="project" value="UniProtKB-SubCell"/>
</dbReference>
<evidence type="ECO:0000256" key="5">
    <source>
        <dbReference type="ARBA" id="ARBA00023136"/>
    </source>
</evidence>
<sequence>MKKQLLSALLITGLFSISSANAHDDLQFGKTTLSAGYSQIKMEGQNPMHGGVISLRQELNKQFGILATTTYTQNEYDLDKSFKRVLKDINTRYYSVMTGPTLRLNDYFSVYGVAGISQIQFKNLDKSEFNKNKIKKNAFSWGAGIMINPTEMLSISLGYENSRYKFSEIAKNKMIIDGFIANVGYRF</sequence>
<dbReference type="InterPro" id="IPR000758">
    <property type="entry name" value="Enterovir_OMP"/>
</dbReference>
<dbReference type="Gene3D" id="2.40.160.20">
    <property type="match status" value="1"/>
</dbReference>
<dbReference type="PANTHER" id="PTHR35892:SF2">
    <property type="entry name" value="OUTER MEMBRANE PROTEIN PAGN"/>
    <property type="match status" value="1"/>
</dbReference>
<name>A0AAJ3LVC0_PROHU</name>
<evidence type="ECO:0000313" key="9">
    <source>
        <dbReference type="Proteomes" id="UP000078250"/>
    </source>
</evidence>
<dbReference type="PANTHER" id="PTHR35892">
    <property type="entry name" value="OUTER MEMBRANE PROTEIN PAGN-RELATED"/>
    <property type="match status" value="1"/>
</dbReference>
<evidence type="ECO:0000256" key="2">
    <source>
        <dbReference type="ARBA" id="ARBA00022452"/>
    </source>
</evidence>
<keyword evidence="4 6" id="KW-0732">Signal</keyword>
<protein>
    <submittedName>
        <fullName evidence="8">Attachment-invasion locus protein</fullName>
    </submittedName>
</protein>
<dbReference type="RefSeq" id="WP_064718240.1">
    <property type="nucleotide sequence ID" value="NZ_LXEV01000003.1"/>
</dbReference>
<dbReference type="Proteomes" id="UP000078250">
    <property type="component" value="Unassembled WGS sequence"/>
</dbReference>
<dbReference type="AlphaFoldDB" id="A0AAJ3LVC0"/>
<comment type="subcellular location">
    <subcellularLocation>
        <location evidence="1">Cell outer membrane</location>
        <topology evidence="1">Multi-pass membrane protein</topology>
    </subcellularLocation>
</comment>
<keyword evidence="9" id="KW-1185">Reference proteome</keyword>
<comment type="caution">
    <text evidence="8">The sequence shown here is derived from an EMBL/GenBank/DDBJ whole genome shotgun (WGS) entry which is preliminary data.</text>
</comment>
<evidence type="ECO:0000256" key="6">
    <source>
        <dbReference type="SAM" id="SignalP"/>
    </source>
</evidence>
<dbReference type="SUPFAM" id="SSF56925">
    <property type="entry name" value="OMPA-like"/>
    <property type="match status" value="1"/>
</dbReference>
<evidence type="ECO:0000256" key="1">
    <source>
        <dbReference type="ARBA" id="ARBA00004571"/>
    </source>
</evidence>